<dbReference type="RefSeq" id="WP_197958927.1">
    <property type="nucleotide sequence ID" value="NZ_JACCHP010000004.1"/>
</dbReference>
<evidence type="ECO:0000313" key="2">
    <source>
        <dbReference type="Proteomes" id="UP000807370"/>
    </source>
</evidence>
<organism evidence="1 2">
    <name type="scientific">Bradyrhizobium agreste</name>
    <dbReference type="NCBI Taxonomy" id="2751811"/>
    <lineage>
        <taxon>Bacteria</taxon>
        <taxon>Pseudomonadati</taxon>
        <taxon>Pseudomonadota</taxon>
        <taxon>Alphaproteobacteria</taxon>
        <taxon>Hyphomicrobiales</taxon>
        <taxon>Nitrobacteraceae</taxon>
        <taxon>Bradyrhizobium</taxon>
    </lineage>
</organism>
<dbReference type="EMBL" id="JACCHP010000004">
    <property type="protein sequence ID" value="MBH5397548.1"/>
    <property type="molecule type" value="Genomic_DNA"/>
</dbReference>
<sequence>MAIATSTKIPVDSRLAETFAQPAWFQDAHRAPLSVWHETMPELFFAIFGHHPSWMKTMLIARNRLAARWGLEVPADDEILAPPLKSSYAVGDRIGPWPIFALEDNEIIAGRDNRHLDFRVSILRTRSGSGNSVTVTTVCRPHNIAGKAYLVAVAPFHIFGMRWLLADAVRMGRI</sequence>
<protein>
    <submittedName>
        <fullName evidence="1">DUF2867 domain-containing protein</fullName>
    </submittedName>
</protein>
<dbReference type="Proteomes" id="UP000807370">
    <property type="component" value="Unassembled WGS sequence"/>
</dbReference>
<evidence type="ECO:0000313" key="1">
    <source>
        <dbReference type="EMBL" id="MBH5397548.1"/>
    </source>
</evidence>
<dbReference type="InterPro" id="IPR021295">
    <property type="entry name" value="DUF2867"/>
</dbReference>
<accession>A0ABS0PK17</accession>
<proteinExistence type="predicted"/>
<comment type="caution">
    <text evidence="1">The sequence shown here is derived from an EMBL/GenBank/DDBJ whole genome shotgun (WGS) entry which is preliminary data.</text>
</comment>
<gene>
    <name evidence="1" type="ORF">HZZ13_07040</name>
</gene>
<name>A0ABS0PK17_9BRAD</name>
<reference evidence="1 2" key="1">
    <citation type="submission" date="2020-07" db="EMBL/GenBank/DDBJ databases">
        <title>Bradyrhizobium diversity isolated from nodules of indigenous legumes of Western Australia.</title>
        <authorList>
            <person name="Klepa M.S."/>
        </authorList>
    </citation>
    <scope>NUCLEOTIDE SEQUENCE [LARGE SCALE GENOMIC DNA]</scope>
    <source>
        <strain evidence="1 2">CNPSo 4010</strain>
    </source>
</reference>
<keyword evidence="2" id="KW-1185">Reference proteome</keyword>
<dbReference type="Pfam" id="PF11066">
    <property type="entry name" value="DUF2867"/>
    <property type="match status" value="1"/>
</dbReference>